<dbReference type="InterPro" id="IPR024970">
    <property type="entry name" value="Maelstrom"/>
</dbReference>
<evidence type="ECO:0000256" key="1">
    <source>
        <dbReference type="ARBA" id="ARBA00004123"/>
    </source>
</evidence>
<dbReference type="Proteomes" id="UP000288716">
    <property type="component" value="Unassembled WGS sequence"/>
</dbReference>
<proteinExistence type="inferred from homology"/>
<evidence type="ECO:0000256" key="2">
    <source>
        <dbReference type="ARBA" id="ARBA00004496"/>
    </source>
</evidence>
<organism evidence="10 11">
    <name type="scientific">Leptotrombidium deliense</name>
    <dbReference type="NCBI Taxonomy" id="299467"/>
    <lineage>
        <taxon>Eukaryota</taxon>
        <taxon>Metazoa</taxon>
        <taxon>Ecdysozoa</taxon>
        <taxon>Arthropoda</taxon>
        <taxon>Chelicerata</taxon>
        <taxon>Arachnida</taxon>
        <taxon>Acari</taxon>
        <taxon>Acariformes</taxon>
        <taxon>Trombidiformes</taxon>
        <taxon>Prostigmata</taxon>
        <taxon>Anystina</taxon>
        <taxon>Parasitengona</taxon>
        <taxon>Trombiculoidea</taxon>
        <taxon>Trombiculidae</taxon>
        <taxon>Leptotrombidium</taxon>
    </lineage>
</organism>
<feature type="domain" description="Maelstrom" evidence="9">
    <location>
        <begin position="12"/>
        <end position="82"/>
    </location>
</feature>
<dbReference type="InterPro" id="IPR039259">
    <property type="entry name" value="Protein_maelstrom"/>
</dbReference>
<evidence type="ECO:0000256" key="3">
    <source>
        <dbReference type="ARBA" id="ARBA00007057"/>
    </source>
</evidence>
<evidence type="ECO:0000313" key="10">
    <source>
        <dbReference type="EMBL" id="RWS21051.1"/>
    </source>
</evidence>
<comment type="similarity">
    <text evidence="3">Belongs to the maelstrom family.</text>
</comment>
<evidence type="ECO:0000256" key="6">
    <source>
        <dbReference type="ARBA" id="ARBA00023125"/>
    </source>
</evidence>
<dbReference type="GO" id="GO:0030154">
    <property type="term" value="P:cell differentiation"/>
    <property type="evidence" value="ECO:0007669"/>
    <property type="project" value="UniProtKB-KW"/>
</dbReference>
<gene>
    <name evidence="10" type="ORF">B4U80_00552</name>
</gene>
<dbReference type="GO" id="GO:0005634">
    <property type="term" value="C:nucleus"/>
    <property type="evidence" value="ECO:0007669"/>
    <property type="project" value="UniProtKB-SubCell"/>
</dbReference>
<keyword evidence="8" id="KW-0539">Nucleus</keyword>
<dbReference type="GO" id="GO:0007283">
    <property type="term" value="P:spermatogenesis"/>
    <property type="evidence" value="ECO:0007669"/>
    <property type="project" value="TreeGrafter"/>
</dbReference>
<comment type="caution">
    <text evidence="10">The sequence shown here is derived from an EMBL/GenBank/DDBJ whole genome shotgun (WGS) entry which is preliminary data.</text>
</comment>
<dbReference type="GO" id="GO:0060964">
    <property type="term" value="P:regulation of miRNA-mediated gene silencing"/>
    <property type="evidence" value="ECO:0007669"/>
    <property type="project" value="InterPro"/>
</dbReference>
<keyword evidence="11" id="KW-1185">Reference proteome</keyword>
<dbReference type="GO" id="GO:0043565">
    <property type="term" value="F:sequence-specific DNA binding"/>
    <property type="evidence" value="ECO:0007669"/>
    <property type="project" value="TreeGrafter"/>
</dbReference>
<keyword evidence="6" id="KW-0238">DNA-binding</keyword>
<sequence length="93" mass="10807">MLVKVVLKTREDNKFYPNEIGIVEYYSSKGIVNSFHEFIDTRDIPLGFARMAIKQEQIHKIPSNIEQAKGIAQEISKLMNTIWPIWFCISCKC</sequence>
<evidence type="ECO:0000256" key="7">
    <source>
        <dbReference type="ARBA" id="ARBA00023158"/>
    </source>
</evidence>
<evidence type="ECO:0000256" key="5">
    <source>
        <dbReference type="ARBA" id="ARBA00022782"/>
    </source>
</evidence>
<dbReference type="PANTHER" id="PTHR21358">
    <property type="entry name" value="PROTEIN MAELSTROM HOMOLOG"/>
    <property type="match status" value="1"/>
</dbReference>
<dbReference type="GO" id="GO:0045892">
    <property type="term" value="P:negative regulation of DNA-templated transcription"/>
    <property type="evidence" value="ECO:0007669"/>
    <property type="project" value="TreeGrafter"/>
</dbReference>
<evidence type="ECO:0000256" key="8">
    <source>
        <dbReference type="ARBA" id="ARBA00023242"/>
    </source>
</evidence>
<keyword evidence="5" id="KW-0221">Differentiation</keyword>
<dbReference type="GO" id="GO:0034587">
    <property type="term" value="P:piRNA processing"/>
    <property type="evidence" value="ECO:0007669"/>
    <property type="project" value="TreeGrafter"/>
</dbReference>
<evidence type="ECO:0000256" key="4">
    <source>
        <dbReference type="ARBA" id="ARBA00022490"/>
    </source>
</evidence>
<dbReference type="OrthoDB" id="24555at2759"/>
<keyword evidence="4" id="KW-0963">Cytoplasm</keyword>
<accession>A0A443S0P7</accession>
<dbReference type="VEuPathDB" id="VectorBase:LDEU010989"/>
<protein>
    <recommendedName>
        <fullName evidence="9">Maelstrom domain-containing protein</fullName>
    </recommendedName>
</protein>
<evidence type="ECO:0000259" key="9">
    <source>
        <dbReference type="Pfam" id="PF13017"/>
    </source>
</evidence>
<dbReference type="Pfam" id="PF13017">
    <property type="entry name" value="Maelstrom"/>
    <property type="match status" value="1"/>
</dbReference>
<dbReference type="PANTHER" id="PTHR21358:SF4">
    <property type="entry name" value="PROTEIN MAELSTROM HOMOLOG"/>
    <property type="match status" value="1"/>
</dbReference>
<name>A0A443S0P7_9ACAR</name>
<dbReference type="AlphaFoldDB" id="A0A443S0P7"/>
<dbReference type="GO" id="GO:0043186">
    <property type="term" value="C:P granule"/>
    <property type="evidence" value="ECO:0007669"/>
    <property type="project" value="TreeGrafter"/>
</dbReference>
<comment type="subcellular location">
    <subcellularLocation>
        <location evidence="2">Cytoplasm</location>
    </subcellularLocation>
    <subcellularLocation>
        <location evidence="1">Nucleus</location>
    </subcellularLocation>
</comment>
<keyword evidence="7" id="KW-0943">RNA-mediated gene silencing</keyword>
<reference evidence="10 11" key="1">
    <citation type="journal article" date="2018" name="Gigascience">
        <title>Genomes of trombidid mites reveal novel predicted allergens and laterally-transferred genes associated with secondary metabolism.</title>
        <authorList>
            <person name="Dong X."/>
            <person name="Chaisiri K."/>
            <person name="Xia D."/>
            <person name="Armstrong S.D."/>
            <person name="Fang Y."/>
            <person name="Donnelly M.J."/>
            <person name="Kadowaki T."/>
            <person name="McGarry J.W."/>
            <person name="Darby A.C."/>
            <person name="Makepeace B.L."/>
        </authorList>
    </citation>
    <scope>NUCLEOTIDE SEQUENCE [LARGE SCALE GENOMIC DNA]</scope>
    <source>
        <strain evidence="10">UoL-UT</strain>
    </source>
</reference>
<dbReference type="EMBL" id="NCKV01013906">
    <property type="protein sequence ID" value="RWS21051.1"/>
    <property type="molecule type" value="Genomic_DNA"/>
</dbReference>
<evidence type="ECO:0000313" key="11">
    <source>
        <dbReference type="Proteomes" id="UP000288716"/>
    </source>
</evidence>
<dbReference type="GO" id="GO:0007140">
    <property type="term" value="P:male meiotic nuclear division"/>
    <property type="evidence" value="ECO:0007669"/>
    <property type="project" value="TreeGrafter"/>
</dbReference>